<dbReference type="OrthoDB" id="201826at2759"/>
<dbReference type="SUPFAM" id="SSF55729">
    <property type="entry name" value="Acyl-CoA N-acyltransferases (Nat)"/>
    <property type="match status" value="2"/>
</dbReference>
<gene>
    <name evidence="3" type="ORF">NSK_000585</name>
</gene>
<dbReference type="AlphaFoldDB" id="A0A4D9DB57"/>
<comment type="caution">
    <text evidence="3">The sequence shown here is derived from an EMBL/GenBank/DDBJ whole genome shotgun (WGS) entry which is preliminary data.</text>
</comment>
<evidence type="ECO:0000313" key="4">
    <source>
        <dbReference type="Proteomes" id="UP000355283"/>
    </source>
</evidence>
<dbReference type="InterPro" id="IPR000182">
    <property type="entry name" value="GNAT_dom"/>
</dbReference>
<dbReference type="EMBL" id="SDOX01000002">
    <property type="protein sequence ID" value="TFJ88234.1"/>
    <property type="molecule type" value="Genomic_DNA"/>
</dbReference>
<feature type="region of interest" description="Disordered" evidence="1">
    <location>
        <begin position="511"/>
        <end position="554"/>
    </location>
</feature>
<dbReference type="InterPro" id="IPR016181">
    <property type="entry name" value="Acyl_CoA_acyltransferase"/>
</dbReference>
<keyword evidence="4" id="KW-1185">Reference proteome</keyword>
<evidence type="ECO:0000256" key="1">
    <source>
        <dbReference type="SAM" id="MobiDB-lite"/>
    </source>
</evidence>
<feature type="compositionally biased region" description="Basic and acidic residues" evidence="1">
    <location>
        <begin position="542"/>
        <end position="554"/>
    </location>
</feature>
<dbReference type="Proteomes" id="UP000355283">
    <property type="component" value="Unassembled WGS sequence"/>
</dbReference>
<dbReference type="Gene3D" id="3.40.630.30">
    <property type="match status" value="2"/>
</dbReference>
<dbReference type="GO" id="GO:0016747">
    <property type="term" value="F:acyltransferase activity, transferring groups other than amino-acyl groups"/>
    <property type="evidence" value="ECO:0007669"/>
    <property type="project" value="InterPro"/>
</dbReference>
<dbReference type="Pfam" id="PF00583">
    <property type="entry name" value="Acetyltransf_1"/>
    <property type="match status" value="2"/>
</dbReference>
<protein>
    <recommendedName>
        <fullName evidence="2">N-acetyltransferase domain-containing protein</fullName>
    </recommendedName>
</protein>
<dbReference type="PANTHER" id="PTHR43072:SF55">
    <property type="entry name" value="ACETYLTRANSFERASE"/>
    <property type="match status" value="1"/>
</dbReference>
<evidence type="ECO:0000313" key="3">
    <source>
        <dbReference type="EMBL" id="TFJ88234.1"/>
    </source>
</evidence>
<reference evidence="3 4" key="1">
    <citation type="submission" date="2019-01" db="EMBL/GenBank/DDBJ databases">
        <title>Nuclear Genome Assembly of the Microalgal Biofuel strain Nannochloropsis salina CCMP1776.</title>
        <authorList>
            <person name="Hovde B."/>
        </authorList>
    </citation>
    <scope>NUCLEOTIDE SEQUENCE [LARGE SCALE GENOMIC DNA]</scope>
    <source>
        <strain evidence="3 4">CCMP1776</strain>
    </source>
</reference>
<feature type="domain" description="N-acetyltransferase" evidence="2">
    <location>
        <begin position="262"/>
        <end position="424"/>
    </location>
</feature>
<evidence type="ECO:0000259" key="2">
    <source>
        <dbReference type="PROSITE" id="PS51186"/>
    </source>
</evidence>
<proteinExistence type="predicted"/>
<organism evidence="3 4">
    <name type="scientific">Nannochloropsis salina CCMP1776</name>
    <dbReference type="NCBI Taxonomy" id="1027361"/>
    <lineage>
        <taxon>Eukaryota</taxon>
        <taxon>Sar</taxon>
        <taxon>Stramenopiles</taxon>
        <taxon>Ochrophyta</taxon>
        <taxon>Eustigmatophyceae</taxon>
        <taxon>Eustigmatales</taxon>
        <taxon>Monodopsidaceae</taxon>
        <taxon>Microchloropsis</taxon>
        <taxon>Microchloropsis salina</taxon>
    </lineage>
</organism>
<sequence>MKSPSATVRNATAITANQAKARAAQLLSATDSTFKSSLSLTDRAEEASHVTNLPLSGRILAEVAVPENMHFRQMELRDAAAVFHLGEQIFNADSFPQLYRTWDAFEVIENLDGDGELCLVAEEVLEGSSSGILPTGEGGPGHLHPHGRIVGFIFGSITEKRKQEHSCGLLGWVGVAPSHQRRNIGTVLAHKLFEAFLEEGISLIVADTPKENTPAIQFLHRMGFATPVYHVYMSLNLARHQQRTQHLPPPQERVLPPEAKGVKLRPMSIDDLAAVHDLGERVYDRHLYPNLYRIWSESEVLELFGSDSEFCRVAEYEGKVVGFVMGTTISKRRSSWRYGYLVWLGVAPEVQRFGVGKRLFQSFQDLMVEDGCRIIMIDTQADNLPARKFFERAGFGSLESHVYFSKVVGPEDVIDSEEMICRQPSFTDGESPPSSTFNNAILAAAVKSKRCTHRARKPGGFKVTRLFRFKRSHSVLETATIDDRLDDLTKNCAAADSSGRKEDELYTYRAVGTNGGRERQEQCTGKKGKASSARCSKRLRQKATEDSKKSKQET</sequence>
<accession>A0A4D9DB57</accession>
<dbReference type="PANTHER" id="PTHR43072">
    <property type="entry name" value="N-ACETYLTRANSFERASE"/>
    <property type="match status" value="1"/>
</dbReference>
<dbReference type="PROSITE" id="PS51186">
    <property type="entry name" value="GNAT"/>
    <property type="match status" value="2"/>
</dbReference>
<dbReference type="CDD" id="cd04301">
    <property type="entry name" value="NAT_SF"/>
    <property type="match status" value="2"/>
</dbReference>
<name>A0A4D9DB57_9STRA</name>
<feature type="domain" description="N-acetyltransferase" evidence="2">
    <location>
        <begin position="69"/>
        <end position="238"/>
    </location>
</feature>